<dbReference type="AlphaFoldDB" id="A0A9E2W751"/>
<proteinExistence type="predicted"/>
<dbReference type="InterPro" id="IPR025354">
    <property type="entry name" value="DUF4258"/>
</dbReference>
<keyword evidence="2" id="KW-1185">Reference proteome</keyword>
<reference evidence="1" key="1">
    <citation type="submission" date="2021-06" db="EMBL/GenBank/DDBJ databases">
        <authorList>
            <person name="Huq M.A."/>
        </authorList>
    </citation>
    <scope>NUCLEOTIDE SEQUENCE</scope>
    <source>
        <strain evidence="1">MAH-26</strain>
    </source>
</reference>
<name>A0A9E2W751_9BACT</name>
<dbReference type="Proteomes" id="UP000812270">
    <property type="component" value="Unassembled WGS sequence"/>
</dbReference>
<evidence type="ECO:0000313" key="2">
    <source>
        <dbReference type="Proteomes" id="UP000812270"/>
    </source>
</evidence>
<gene>
    <name evidence="1" type="ORF">KTO63_00740</name>
</gene>
<evidence type="ECO:0000313" key="1">
    <source>
        <dbReference type="EMBL" id="MBV4355652.1"/>
    </source>
</evidence>
<dbReference type="EMBL" id="JAHSPG010000001">
    <property type="protein sequence ID" value="MBV4355652.1"/>
    <property type="molecule type" value="Genomic_DNA"/>
</dbReference>
<organism evidence="1 2">
    <name type="scientific">Pinibacter aurantiacus</name>
    <dbReference type="NCBI Taxonomy" id="2851599"/>
    <lineage>
        <taxon>Bacteria</taxon>
        <taxon>Pseudomonadati</taxon>
        <taxon>Bacteroidota</taxon>
        <taxon>Chitinophagia</taxon>
        <taxon>Chitinophagales</taxon>
        <taxon>Chitinophagaceae</taxon>
        <taxon>Pinibacter</taxon>
    </lineage>
</organism>
<accession>A0A9E2W751</accession>
<sequence>MTKKLVPFILLIVLAALLLFVRTCRGLNDNAKRTDDNGPQPKRETTRSRGFNRKISYLDYTQHAKCRMKCRHITQAEVEDIMKNGNINYKKSNLQDQPCPTYALEGYTQDQQHVRIVFAQCETDTKVVTCIDLDNDFECDCN</sequence>
<dbReference type="RefSeq" id="WP_217789203.1">
    <property type="nucleotide sequence ID" value="NZ_JAHSPG010000001.1"/>
</dbReference>
<comment type="caution">
    <text evidence="1">The sequence shown here is derived from an EMBL/GenBank/DDBJ whole genome shotgun (WGS) entry which is preliminary data.</text>
</comment>
<protein>
    <submittedName>
        <fullName evidence="1">DUF4258 domain-containing protein</fullName>
    </submittedName>
</protein>
<dbReference type="Pfam" id="PF14076">
    <property type="entry name" value="DUF4258"/>
    <property type="match status" value="1"/>
</dbReference>